<name>A0A7U3UXN2_9ACTN</name>
<dbReference type="RefSeq" id="WP_202238069.1">
    <property type="nucleotide sequence ID" value="NZ_AP018365.1"/>
</dbReference>
<dbReference type="AlphaFoldDB" id="A0A7U3UXN2"/>
<dbReference type="Pfam" id="PF11387">
    <property type="entry name" value="DUF2795"/>
    <property type="match status" value="1"/>
</dbReference>
<evidence type="ECO:0000313" key="3">
    <source>
        <dbReference type="Proteomes" id="UP000595703"/>
    </source>
</evidence>
<proteinExistence type="predicted"/>
<gene>
    <name evidence="2" type="ORF">RVR_9889</name>
</gene>
<dbReference type="KEGG" id="arev:RVR_9889"/>
<reference evidence="2 3" key="4">
    <citation type="journal article" date="2020" name="Sci. Rep.">
        <title>beta-carboline chemical signals induce reveromycin production through a LuxR family regulator in Streptomyces sp. SN-593.</title>
        <authorList>
            <person name="Panthee S."/>
            <person name="Kito N."/>
            <person name="Hayashi T."/>
            <person name="Shimizu T."/>
            <person name="Ishikawa J."/>
            <person name="Hamamoto H."/>
            <person name="Osada H."/>
            <person name="Takahashi S."/>
        </authorList>
    </citation>
    <scope>NUCLEOTIDE SEQUENCE [LARGE SCALE GENOMIC DNA]</scope>
    <source>
        <strain evidence="2 3">SN-593</strain>
    </source>
</reference>
<dbReference type="InterPro" id="IPR021527">
    <property type="entry name" value="DUF2795"/>
</dbReference>
<dbReference type="EMBL" id="AP018365">
    <property type="protein sequence ID" value="BBB02151.1"/>
    <property type="molecule type" value="Genomic_DNA"/>
</dbReference>
<protein>
    <recommendedName>
        <fullName evidence="4">DUF2795 domain-containing protein</fullName>
    </recommendedName>
</protein>
<evidence type="ECO:0000256" key="1">
    <source>
        <dbReference type="SAM" id="MobiDB-lite"/>
    </source>
</evidence>
<reference evidence="2 3" key="3">
    <citation type="journal article" date="2011" name="Nat. Chem. Biol.">
        <title>Reveromycin A biosynthesis uses RevG and RevJ for stereospecific spiroacetal formation.</title>
        <authorList>
            <person name="Takahashi S."/>
            <person name="Toyoda A."/>
            <person name="Sekiyama Y."/>
            <person name="Takagi H."/>
            <person name="Nogawa T."/>
            <person name="Uramoto M."/>
            <person name="Suzuki R."/>
            <person name="Koshino H."/>
            <person name="Kumano T."/>
            <person name="Panthee S."/>
            <person name="Dairi T."/>
            <person name="Ishikawa J."/>
            <person name="Ikeda H."/>
            <person name="Sakaki Y."/>
            <person name="Osada H."/>
        </authorList>
    </citation>
    <scope>NUCLEOTIDE SEQUENCE [LARGE SCALE GENOMIC DNA]</scope>
    <source>
        <strain evidence="2 3">SN-593</strain>
    </source>
</reference>
<keyword evidence="3" id="KW-1185">Reference proteome</keyword>
<organism evidence="2 3">
    <name type="scientific">Actinacidiphila reveromycinica</name>
    <dbReference type="NCBI Taxonomy" id="659352"/>
    <lineage>
        <taxon>Bacteria</taxon>
        <taxon>Bacillati</taxon>
        <taxon>Actinomycetota</taxon>
        <taxon>Actinomycetes</taxon>
        <taxon>Kitasatosporales</taxon>
        <taxon>Streptomycetaceae</taxon>
        <taxon>Actinacidiphila</taxon>
    </lineage>
</organism>
<evidence type="ECO:0008006" key="4">
    <source>
        <dbReference type="Google" id="ProtNLM"/>
    </source>
</evidence>
<accession>A0A7U3UXN2</accession>
<reference evidence="2 3" key="2">
    <citation type="journal article" date="2011" name="J. Antibiot.">
        <title>Furaquinocins I and J: novel polyketide isoprenoid hybrid compounds from Streptomyces reveromyceticus SN-593.</title>
        <authorList>
            <person name="Panthee S."/>
            <person name="Takahashi S."/>
            <person name="Takagi H."/>
            <person name="Nogawa T."/>
            <person name="Oowada E."/>
            <person name="Uramoto M."/>
            <person name="Osada H."/>
        </authorList>
    </citation>
    <scope>NUCLEOTIDE SEQUENCE [LARGE SCALE GENOMIC DNA]</scope>
    <source>
        <strain evidence="2 3">SN-593</strain>
    </source>
</reference>
<evidence type="ECO:0000313" key="2">
    <source>
        <dbReference type="EMBL" id="BBB02151.1"/>
    </source>
</evidence>
<sequence length="134" mass="14525">MTDQGTNKTGFARDDELKRELQDALRANRAVQAGEELAEPQPSDQDQVLSAPARGGAAPAGMTPQGVYVRSDLARHLDRSVYPARRSALLGALHRHQAPDALVERVSALPPDETYPNVQAVVQALGYGVEDRRD</sequence>
<feature type="region of interest" description="Disordered" evidence="1">
    <location>
        <begin position="29"/>
        <end position="63"/>
    </location>
</feature>
<reference evidence="2 3" key="1">
    <citation type="journal article" date="2010" name="J. Bacteriol.">
        <title>Biochemical characterization of a novel indole prenyltransferase from Streptomyces sp. SN-593.</title>
        <authorList>
            <person name="Takahashi S."/>
            <person name="Takagi H."/>
            <person name="Toyoda A."/>
            <person name="Uramoto M."/>
            <person name="Nogawa T."/>
            <person name="Ueki M."/>
            <person name="Sakaki Y."/>
            <person name="Osada H."/>
        </authorList>
    </citation>
    <scope>NUCLEOTIDE SEQUENCE [LARGE SCALE GENOMIC DNA]</scope>
    <source>
        <strain evidence="2 3">SN-593</strain>
    </source>
</reference>
<dbReference type="Proteomes" id="UP000595703">
    <property type="component" value="Chromosome"/>
</dbReference>
<feature type="compositionally biased region" description="Low complexity" evidence="1">
    <location>
        <begin position="51"/>
        <end position="61"/>
    </location>
</feature>